<feature type="binding site" evidence="16">
    <location>
        <begin position="22"/>
        <end position="29"/>
    </location>
    <ligand>
        <name>ATP</name>
        <dbReference type="ChEBI" id="CHEBI:30616"/>
    </ligand>
</feature>
<comment type="catalytic activity">
    <reaction evidence="12">
        <text>Couples ATP hydrolysis with the unwinding of duplex DNA by translocating in the 3'-5' direction.</text>
        <dbReference type="EC" id="5.6.2.4"/>
    </reaction>
</comment>
<gene>
    <name evidence="18" type="ORF">E7101_05365</name>
</gene>
<dbReference type="InterPro" id="IPR013986">
    <property type="entry name" value="DExx_box_DNA_helicase_dom_sf"/>
</dbReference>
<evidence type="ECO:0000313" key="18">
    <source>
        <dbReference type="EMBL" id="MBE6270364.1"/>
    </source>
</evidence>
<dbReference type="Pfam" id="PF13361">
    <property type="entry name" value="UvrD_C"/>
    <property type="match status" value="2"/>
</dbReference>
<keyword evidence="9" id="KW-0238">DNA-binding</keyword>
<dbReference type="CDD" id="cd17932">
    <property type="entry name" value="DEXQc_UvrD"/>
    <property type="match status" value="1"/>
</dbReference>
<dbReference type="InterPro" id="IPR014016">
    <property type="entry name" value="UvrD-like_ATP-bd"/>
</dbReference>
<accession>A0A9D5S7Q8</accession>
<keyword evidence="3 16" id="KW-0547">Nucleotide-binding</keyword>
<dbReference type="EMBL" id="SUYC01000005">
    <property type="protein sequence ID" value="MBE6270364.1"/>
    <property type="molecule type" value="Genomic_DNA"/>
</dbReference>
<evidence type="ECO:0000259" key="17">
    <source>
        <dbReference type="PROSITE" id="PS51198"/>
    </source>
</evidence>
<dbReference type="GO" id="GO:0000725">
    <property type="term" value="P:recombinational repair"/>
    <property type="evidence" value="ECO:0007669"/>
    <property type="project" value="TreeGrafter"/>
</dbReference>
<evidence type="ECO:0000256" key="15">
    <source>
        <dbReference type="ARBA" id="ARBA00048988"/>
    </source>
</evidence>
<reference evidence="18" key="1">
    <citation type="submission" date="2019-04" db="EMBL/GenBank/DDBJ databases">
        <title>Evolution of Biomass-Degrading Anaerobic Consortia Revealed by Metagenomics.</title>
        <authorList>
            <person name="Peng X."/>
        </authorList>
    </citation>
    <scope>NUCLEOTIDE SEQUENCE</scope>
    <source>
        <strain evidence="18">SIG140</strain>
    </source>
</reference>
<comment type="caution">
    <text evidence="18">The sequence shown here is derived from an EMBL/GenBank/DDBJ whole genome shotgun (WGS) entry which is preliminary data.</text>
</comment>
<evidence type="ECO:0000256" key="8">
    <source>
        <dbReference type="ARBA" id="ARBA00022840"/>
    </source>
</evidence>
<feature type="domain" description="UvrD-like helicase ATP-binding" evidence="17">
    <location>
        <begin position="1"/>
        <end position="297"/>
    </location>
</feature>
<keyword evidence="6 16" id="KW-0347">Helicase</keyword>
<dbReference type="EC" id="5.6.2.4" evidence="13"/>
<dbReference type="InterPro" id="IPR038726">
    <property type="entry name" value="PDDEXK_AddAB-type"/>
</dbReference>
<dbReference type="Gene3D" id="3.90.320.10">
    <property type="match status" value="1"/>
</dbReference>
<evidence type="ECO:0000256" key="4">
    <source>
        <dbReference type="ARBA" id="ARBA00022763"/>
    </source>
</evidence>
<dbReference type="InterPro" id="IPR011604">
    <property type="entry name" value="PDDEXK-like_dom_sf"/>
</dbReference>
<dbReference type="GO" id="GO:0005524">
    <property type="term" value="F:ATP binding"/>
    <property type="evidence" value="ECO:0007669"/>
    <property type="project" value="UniProtKB-UniRule"/>
</dbReference>
<proteinExistence type="inferred from homology"/>
<dbReference type="Pfam" id="PF00580">
    <property type="entry name" value="UvrD-helicase"/>
    <property type="match status" value="1"/>
</dbReference>
<keyword evidence="4" id="KW-0227">DNA damage</keyword>
<dbReference type="Gene3D" id="3.40.50.300">
    <property type="entry name" value="P-loop containing nucleotide triphosphate hydrolases"/>
    <property type="match status" value="3"/>
</dbReference>
<keyword evidence="8 16" id="KW-0067">ATP-binding</keyword>
<dbReference type="GO" id="GO:0003677">
    <property type="term" value="F:DNA binding"/>
    <property type="evidence" value="ECO:0007669"/>
    <property type="project" value="UniProtKB-KW"/>
</dbReference>
<keyword evidence="7" id="KW-0269">Exonuclease</keyword>
<evidence type="ECO:0000256" key="13">
    <source>
        <dbReference type="ARBA" id="ARBA00034808"/>
    </source>
</evidence>
<keyword evidence="2" id="KW-0540">Nuclease</keyword>
<keyword evidence="10" id="KW-0234">DNA repair</keyword>
<name>A0A9D5S7Q8_XYLRU</name>
<evidence type="ECO:0000256" key="7">
    <source>
        <dbReference type="ARBA" id="ARBA00022839"/>
    </source>
</evidence>
<dbReference type="InterPro" id="IPR011335">
    <property type="entry name" value="Restrct_endonuc-II-like"/>
</dbReference>
<dbReference type="Gene3D" id="1.10.10.160">
    <property type="match status" value="1"/>
</dbReference>
<evidence type="ECO:0000256" key="11">
    <source>
        <dbReference type="ARBA" id="ARBA00023235"/>
    </source>
</evidence>
<keyword evidence="5 16" id="KW-0378">Hydrolase</keyword>
<evidence type="ECO:0000313" key="19">
    <source>
        <dbReference type="Proteomes" id="UP000806522"/>
    </source>
</evidence>
<dbReference type="Pfam" id="PF12705">
    <property type="entry name" value="PDDEXK_1"/>
    <property type="match status" value="1"/>
</dbReference>
<dbReference type="GO" id="GO:0043138">
    <property type="term" value="F:3'-5' DNA helicase activity"/>
    <property type="evidence" value="ECO:0007669"/>
    <property type="project" value="UniProtKB-EC"/>
</dbReference>
<evidence type="ECO:0000256" key="6">
    <source>
        <dbReference type="ARBA" id="ARBA00022806"/>
    </source>
</evidence>
<protein>
    <recommendedName>
        <fullName evidence="13">DNA 3'-5' helicase</fullName>
        <ecNumber evidence="13">5.6.2.4</ecNumber>
    </recommendedName>
    <alternativeName>
        <fullName evidence="14">DNA 3'-5' helicase II</fullName>
    </alternativeName>
</protein>
<dbReference type="Proteomes" id="UP000806522">
    <property type="component" value="Unassembled WGS sequence"/>
</dbReference>
<organism evidence="18 19">
    <name type="scientific">Xylanibacter ruminicola</name>
    <name type="common">Prevotella ruminicola</name>
    <dbReference type="NCBI Taxonomy" id="839"/>
    <lineage>
        <taxon>Bacteria</taxon>
        <taxon>Pseudomonadati</taxon>
        <taxon>Bacteroidota</taxon>
        <taxon>Bacteroidia</taxon>
        <taxon>Bacteroidales</taxon>
        <taxon>Prevotellaceae</taxon>
        <taxon>Xylanibacter</taxon>
    </lineage>
</organism>
<evidence type="ECO:0000256" key="12">
    <source>
        <dbReference type="ARBA" id="ARBA00034617"/>
    </source>
</evidence>
<evidence type="ECO:0000256" key="1">
    <source>
        <dbReference type="ARBA" id="ARBA00009922"/>
    </source>
</evidence>
<dbReference type="GO" id="GO:0005829">
    <property type="term" value="C:cytosol"/>
    <property type="evidence" value="ECO:0007669"/>
    <property type="project" value="TreeGrafter"/>
</dbReference>
<evidence type="ECO:0000256" key="14">
    <source>
        <dbReference type="ARBA" id="ARBA00034923"/>
    </source>
</evidence>
<evidence type="ECO:0000256" key="2">
    <source>
        <dbReference type="ARBA" id="ARBA00022722"/>
    </source>
</evidence>
<dbReference type="InterPro" id="IPR000212">
    <property type="entry name" value="DNA_helicase_UvrD/REP"/>
</dbReference>
<evidence type="ECO:0000256" key="9">
    <source>
        <dbReference type="ARBA" id="ARBA00023125"/>
    </source>
</evidence>
<dbReference type="GO" id="GO:0004527">
    <property type="term" value="F:exonuclease activity"/>
    <property type="evidence" value="ECO:0007669"/>
    <property type="project" value="UniProtKB-KW"/>
</dbReference>
<evidence type="ECO:0000256" key="16">
    <source>
        <dbReference type="PROSITE-ProRule" id="PRU00560"/>
    </source>
</evidence>
<dbReference type="InterPro" id="IPR027417">
    <property type="entry name" value="P-loop_NTPase"/>
</dbReference>
<dbReference type="InterPro" id="IPR014017">
    <property type="entry name" value="DNA_helicase_UvrD-like_C"/>
</dbReference>
<dbReference type="SUPFAM" id="SSF52540">
    <property type="entry name" value="P-loop containing nucleoside triphosphate hydrolases"/>
    <property type="match status" value="1"/>
</dbReference>
<keyword evidence="11" id="KW-0413">Isomerase</keyword>
<comment type="similarity">
    <text evidence="1">Belongs to the helicase family. UvrD subfamily.</text>
</comment>
<evidence type="ECO:0000256" key="5">
    <source>
        <dbReference type="ARBA" id="ARBA00022801"/>
    </source>
</evidence>
<evidence type="ECO:0000256" key="3">
    <source>
        <dbReference type="ARBA" id="ARBA00022741"/>
    </source>
</evidence>
<dbReference type="PANTHER" id="PTHR11070:SF2">
    <property type="entry name" value="ATP-DEPENDENT DNA HELICASE SRS2"/>
    <property type="match status" value="1"/>
</dbReference>
<dbReference type="GO" id="GO:0033202">
    <property type="term" value="C:DNA helicase complex"/>
    <property type="evidence" value="ECO:0007669"/>
    <property type="project" value="TreeGrafter"/>
</dbReference>
<sequence>MIFNNVQQQIANHTEGPVLVIAGPGSGKTKTLVDRIVNLVKKGVEPEAIMVGTFTEKAAKELVTRISNKLLEDGVGVNLNEMYVGTLHSIFLRFLEENREYTRLKRSYRLFDQFEQTFVIFRHIKEFMAVEEIKDLIGDHRVSYWVKARSIADKVNVVSEEILDVERLEKSDHASVRGLAKCYRIYETILEEENALDFSSIQLSAYLLLSEHPEVLRKIQDKIKYFMVDEYQDTNTIQEKILLLLASQNHNLCVVGDDDQGLYRFRGATIRNILEFDKNFAKGECTTYFLQTNYRSHPDIINFYNRWMKNQQWIVNGVKFRFDKEIVPREDTFPDTPAVMRLSAENDTDEYHAEVLRFIRYLEKEHIITDYNQIAFLFRSVKSDKPKALADYLEENGIKVFSPRSDMFFEREEVKLILGCLVSIFPQVEELFEAGSTTAGLCMQWSDYFITELQKSPKENRELIRWVLAMQKAHAPLTEATNYGFTSLLYQMFQFPFFARFLDVDLEANKTDLRAAYNIGTITNLVSKFEYLHNITIFTPKDVEKILKNFFNYYLRFLVQGGLSEFEDFDETLPSGCVSFMTIHQSKGLEFPITIVGSMNAVPAKSYTDLDEILQREYYHKPIYEPLDQTKYFDFARLYYTAFSRAQNLLLLTGCESSTGRKTPSAYFESYWRNLPMWRDSSIDLHKIDLASVKPINIKHEYSFTSHILLYENCPRQYKFYKELQFVEERQGGTLGGSLLHQTIEDIHKAVLRGEVDTLTDANIESWFNTNYQLLVKQLHSYVAEAQRKAILHQVLNYRDQNERLWHRIKEAEVDVSLVKEDYILKGKIDLVEGENGTVELVDFKSGEKPDVNTSDEYKRKILNQYRRQLEVYAYLIEQRYGYKVSAMHLYYPKEENGNPRITFRYQQHNIENTIEAFEDVVHKIEKKDFSMEGVHRNEKHCSNCDLRFYCNFNC</sequence>
<dbReference type="PANTHER" id="PTHR11070">
    <property type="entry name" value="UVRD / RECB / PCRA DNA HELICASE FAMILY MEMBER"/>
    <property type="match status" value="1"/>
</dbReference>
<dbReference type="PROSITE" id="PS51198">
    <property type="entry name" value="UVRD_HELICASE_ATP_BIND"/>
    <property type="match status" value="1"/>
</dbReference>
<evidence type="ECO:0000256" key="10">
    <source>
        <dbReference type="ARBA" id="ARBA00023204"/>
    </source>
</evidence>
<comment type="catalytic activity">
    <reaction evidence="15">
        <text>ATP + H2O = ADP + phosphate + H(+)</text>
        <dbReference type="Rhea" id="RHEA:13065"/>
        <dbReference type="ChEBI" id="CHEBI:15377"/>
        <dbReference type="ChEBI" id="CHEBI:15378"/>
        <dbReference type="ChEBI" id="CHEBI:30616"/>
        <dbReference type="ChEBI" id="CHEBI:43474"/>
        <dbReference type="ChEBI" id="CHEBI:456216"/>
        <dbReference type="EC" id="5.6.2.4"/>
    </reaction>
</comment>
<dbReference type="AlphaFoldDB" id="A0A9D5S7Q8"/>
<dbReference type="SUPFAM" id="SSF52980">
    <property type="entry name" value="Restriction endonuclease-like"/>
    <property type="match status" value="1"/>
</dbReference>